<dbReference type="CDD" id="cd01029">
    <property type="entry name" value="TOPRIM_primases"/>
    <property type="match status" value="1"/>
</dbReference>
<dbReference type="SUPFAM" id="SSF56731">
    <property type="entry name" value="DNA primase core"/>
    <property type="match status" value="1"/>
</dbReference>
<accession>A0A1X7IWV4</accession>
<proteinExistence type="predicted"/>
<dbReference type="GO" id="GO:0006260">
    <property type="term" value="P:DNA replication"/>
    <property type="evidence" value="ECO:0007669"/>
    <property type="project" value="InterPro"/>
</dbReference>
<evidence type="ECO:0000313" key="4">
    <source>
        <dbReference type="Proteomes" id="UP000193420"/>
    </source>
</evidence>
<protein>
    <submittedName>
        <fullName evidence="3">Toprim-like</fullName>
    </submittedName>
</protein>
<dbReference type="InterPro" id="IPR036977">
    <property type="entry name" value="DNA_primase_Znf_CHC2"/>
</dbReference>
<feature type="compositionally biased region" description="Basic and acidic residues" evidence="1">
    <location>
        <begin position="1"/>
        <end position="14"/>
    </location>
</feature>
<dbReference type="SUPFAM" id="SSF57783">
    <property type="entry name" value="Zinc beta-ribbon"/>
    <property type="match status" value="1"/>
</dbReference>
<dbReference type="SMART" id="SM00400">
    <property type="entry name" value="ZnF_CHCC"/>
    <property type="match status" value="1"/>
</dbReference>
<gene>
    <name evidence="3" type="ORF">SAMN03080602_01242</name>
</gene>
<reference evidence="4" key="1">
    <citation type="submission" date="2017-04" db="EMBL/GenBank/DDBJ databases">
        <authorList>
            <person name="Varghese N."/>
            <person name="Submissions S."/>
        </authorList>
    </citation>
    <scope>NUCLEOTIDE SEQUENCE [LARGE SCALE GENOMIC DNA]</scope>
    <source>
        <strain evidence="4">DSM 19835</strain>
    </source>
</reference>
<dbReference type="GO" id="GO:0003677">
    <property type="term" value="F:DNA binding"/>
    <property type="evidence" value="ECO:0007669"/>
    <property type="project" value="InterPro"/>
</dbReference>
<evidence type="ECO:0000259" key="2">
    <source>
        <dbReference type="SMART" id="SM00400"/>
    </source>
</evidence>
<dbReference type="EMBL" id="FXAO01000002">
    <property type="protein sequence ID" value="SMG19566.1"/>
    <property type="molecule type" value="Genomic_DNA"/>
</dbReference>
<dbReference type="InterPro" id="IPR002694">
    <property type="entry name" value="Znf_CHC2"/>
</dbReference>
<dbReference type="Pfam" id="PF13155">
    <property type="entry name" value="Toprim_2"/>
    <property type="match status" value="1"/>
</dbReference>
<dbReference type="AlphaFoldDB" id="A0A1X7IWV4"/>
<dbReference type="STRING" id="188872.SAMN03080602_01242"/>
<feature type="domain" description="Zinc finger CHC2-type" evidence="2">
    <location>
        <begin position="58"/>
        <end position="109"/>
    </location>
</feature>
<organism evidence="3 4">
    <name type="scientific">Arenibacter troitsensis</name>
    <dbReference type="NCBI Taxonomy" id="188872"/>
    <lineage>
        <taxon>Bacteria</taxon>
        <taxon>Pseudomonadati</taxon>
        <taxon>Bacteroidota</taxon>
        <taxon>Flavobacteriia</taxon>
        <taxon>Flavobacteriales</taxon>
        <taxon>Flavobacteriaceae</taxon>
        <taxon>Arenibacter</taxon>
    </lineage>
</organism>
<keyword evidence="4" id="KW-1185">Reference proteome</keyword>
<name>A0A1X7IWV4_9FLAO</name>
<dbReference type="GO" id="GO:0003899">
    <property type="term" value="F:DNA-directed RNA polymerase activity"/>
    <property type="evidence" value="ECO:0007669"/>
    <property type="project" value="InterPro"/>
</dbReference>
<feature type="region of interest" description="Disordered" evidence="1">
    <location>
        <begin position="1"/>
        <end position="21"/>
    </location>
</feature>
<sequence>MDRDLGRKVSENPTKKPMKKKRTIRLSCERARAFPIEKALAKLGHFPTRSTEKEAWFLSPFRSETQASFKVSKKLNRWYDHGAGKGGNVIDLICLLNNGTVKEALELIEQDQISFSFQQQPIIKEEQDNTIRVTKVMELTHFALKDYLKSRNISIPTARKLIKEVHYRFKGKAYFALGLKNGSGGWELRNKYVKNSSSPKDVAHINNGRTRLIITEGMFDLLSIMETNEKLGLEYDFLVLNSTAFVQKAIEIMKGYSCIDLYLDNDATGKKAAKNFMDHANNSVDRSPLYADFKDMNEWLMSGAKEANGQGIQDVFLLPQKQSCFAPDGRKENKK</sequence>
<dbReference type="InterPro" id="IPR034154">
    <property type="entry name" value="TOPRIM_DnaG/twinkle"/>
</dbReference>
<dbReference type="GO" id="GO:0008270">
    <property type="term" value="F:zinc ion binding"/>
    <property type="evidence" value="ECO:0007669"/>
    <property type="project" value="InterPro"/>
</dbReference>
<dbReference type="Gene3D" id="3.90.580.10">
    <property type="entry name" value="Zinc finger, CHC2-type domain"/>
    <property type="match status" value="1"/>
</dbReference>
<evidence type="ECO:0000313" key="3">
    <source>
        <dbReference type="EMBL" id="SMG19566.1"/>
    </source>
</evidence>
<evidence type="ECO:0000256" key="1">
    <source>
        <dbReference type="SAM" id="MobiDB-lite"/>
    </source>
</evidence>
<dbReference type="Gene3D" id="3.40.1360.10">
    <property type="match status" value="1"/>
</dbReference>
<dbReference type="Proteomes" id="UP000193420">
    <property type="component" value="Unassembled WGS sequence"/>
</dbReference>